<dbReference type="InterPro" id="IPR002792">
    <property type="entry name" value="TRAM_dom"/>
</dbReference>
<evidence type="ECO:0000259" key="9">
    <source>
        <dbReference type="PROSITE" id="PS51449"/>
    </source>
</evidence>
<feature type="domain" description="TRAM" evidence="8">
    <location>
        <begin position="455"/>
        <end position="526"/>
    </location>
</feature>
<feature type="domain" description="Radical SAM core" evidence="10">
    <location>
        <begin position="223"/>
        <end position="452"/>
    </location>
</feature>
<dbReference type="PROSITE" id="PS50926">
    <property type="entry name" value="TRAM"/>
    <property type="match status" value="1"/>
</dbReference>
<dbReference type="FunFam" id="3.80.30.20:FF:000001">
    <property type="entry name" value="tRNA-2-methylthio-N(6)-dimethylallyladenosine synthase 2"/>
    <property type="match status" value="1"/>
</dbReference>
<proteinExistence type="inferred from homology"/>
<feature type="domain" description="MTTase N-terminal" evidence="9">
    <location>
        <begin position="73"/>
        <end position="189"/>
    </location>
</feature>
<dbReference type="HAMAP" id="MF_01865">
    <property type="entry name" value="MTTase_RimO"/>
    <property type="match status" value="1"/>
</dbReference>
<dbReference type="Pfam" id="PF00919">
    <property type="entry name" value="UPF0004"/>
    <property type="match status" value="1"/>
</dbReference>
<dbReference type="GO" id="GO:0006400">
    <property type="term" value="P:tRNA modification"/>
    <property type="evidence" value="ECO:0007669"/>
    <property type="project" value="InterPro"/>
</dbReference>
<reference evidence="11" key="1">
    <citation type="submission" date="2021-01" db="EMBL/GenBank/DDBJ databases">
        <authorList>
            <person name="Corre E."/>
            <person name="Pelletier E."/>
            <person name="Niang G."/>
            <person name="Scheremetjew M."/>
            <person name="Finn R."/>
            <person name="Kale V."/>
            <person name="Holt S."/>
            <person name="Cochrane G."/>
            <person name="Meng A."/>
            <person name="Brown T."/>
            <person name="Cohen L."/>
        </authorList>
    </citation>
    <scope>NUCLEOTIDE SEQUENCE</scope>
    <source>
        <strain evidence="11">PLY429</strain>
    </source>
</reference>
<dbReference type="PROSITE" id="PS51918">
    <property type="entry name" value="RADICAL_SAM"/>
    <property type="match status" value="1"/>
</dbReference>
<dbReference type="PANTHER" id="PTHR43837:SF1">
    <property type="entry name" value="RIBOSOMAL PROTEIN US12 METHYLTHIOTRANSFERASE RIMO"/>
    <property type="match status" value="1"/>
</dbReference>
<comment type="cofactor">
    <cofactor evidence="1">
        <name>[4Fe-4S] cluster</name>
        <dbReference type="ChEBI" id="CHEBI:49883"/>
    </cofactor>
</comment>
<dbReference type="Pfam" id="PF18693">
    <property type="entry name" value="TRAM_2"/>
    <property type="match status" value="1"/>
</dbReference>
<dbReference type="SFLD" id="SFLDF00274">
    <property type="entry name" value="ribosomal_protein_S12_methylth"/>
    <property type="match status" value="1"/>
</dbReference>
<protein>
    <submittedName>
        <fullName evidence="11">Uncharacterized protein</fullName>
    </submittedName>
</protein>
<evidence type="ECO:0000256" key="6">
    <source>
        <dbReference type="ARBA" id="ARBA00023004"/>
    </source>
</evidence>
<dbReference type="GO" id="GO:0046872">
    <property type="term" value="F:metal ion binding"/>
    <property type="evidence" value="ECO:0007669"/>
    <property type="project" value="UniProtKB-KW"/>
</dbReference>
<dbReference type="InterPro" id="IPR006638">
    <property type="entry name" value="Elp3/MiaA/NifB-like_rSAM"/>
</dbReference>
<organism evidence="11">
    <name type="scientific">Tetraselmis chuii</name>
    <dbReference type="NCBI Taxonomy" id="63592"/>
    <lineage>
        <taxon>Eukaryota</taxon>
        <taxon>Viridiplantae</taxon>
        <taxon>Chlorophyta</taxon>
        <taxon>core chlorophytes</taxon>
        <taxon>Chlorodendrophyceae</taxon>
        <taxon>Chlorodendrales</taxon>
        <taxon>Chlorodendraceae</taxon>
        <taxon>Tetraselmis</taxon>
    </lineage>
</organism>
<keyword evidence="5" id="KW-0479">Metal-binding</keyword>
<dbReference type="InterPro" id="IPR007197">
    <property type="entry name" value="rSAM"/>
</dbReference>
<dbReference type="SFLD" id="SFLDS00029">
    <property type="entry name" value="Radical_SAM"/>
    <property type="match status" value="1"/>
</dbReference>
<dbReference type="InterPro" id="IPR005839">
    <property type="entry name" value="Methylthiotransferase"/>
</dbReference>
<evidence type="ECO:0000256" key="2">
    <source>
        <dbReference type="ARBA" id="ARBA00022485"/>
    </source>
</evidence>
<keyword evidence="7" id="KW-0411">Iron-sulfur</keyword>
<dbReference type="Gene3D" id="3.80.30.20">
    <property type="entry name" value="tm_1862 like domain"/>
    <property type="match status" value="1"/>
</dbReference>
<dbReference type="CDD" id="cd01335">
    <property type="entry name" value="Radical_SAM"/>
    <property type="match status" value="1"/>
</dbReference>
<accession>A0A7S1X0Y0</accession>
<dbReference type="SMART" id="SM00729">
    <property type="entry name" value="Elp3"/>
    <property type="match status" value="1"/>
</dbReference>
<name>A0A7S1X0Y0_9CHLO</name>
<evidence type="ECO:0000256" key="1">
    <source>
        <dbReference type="ARBA" id="ARBA00001966"/>
    </source>
</evidence>
<dbReference type="SUPFAM" id="SSF102114">
    <property type="entry name" value="Radical SAM enzymes"/>
    <property type="match status" value="1"/>
</dbReference>
<evidence type="ECO:0000259" key="10">
    <source>
        <dbReference type="PROSITE" id="PS51918"/>
    </source>
</evidence>
<evidence type="ECO:0000259" key="8">
    <source>
        <dbReference type="PROSITE" id="PS50926"/>
    </source>
</evidence>
<evidence type="ECO:0000256" key="7">
    <source>
        <dbReference type="ARBA" id="ARBA00023014"/>
    </source>
</evidence>
<dbReference type="AlphaFoldDB" id="A0A7S1X0Y0"/>
<dbReference type="InterPro" id="IPR023404">
    <property type="entry name" value="rSAM_horseshoe"/>
</dbReference>
<keyword evidence="4" id="KW-0949">S-adenosyl-L-methionine</keyword>
<dbReference type="InterPro" id="IPR038135">
    <property type="entry name" value="Methylthiotransferase_N_sf"/>
</dbReference>
<dbReference type="InterPro" id="IPR058240">
    <property type="entry name" value="rSAM_sf"/>
</dbReference>
<keyword evidence="6" id="KW-0408">Iron</keyword>
<dbReference type="PROSITE" id="PS01278">
    <property type="entry name" value="MTTASE_RADICAL"/>
    <property type="match status" value="1"/>
</dbReference>
<dbReference type="SFLD" id="SFLDG01061">
    <property type="entry name" value="methylthiotransferase"/>
    <property type="match status" value="1"/>
</dbReference>
<dbReference type="Pfam" id="PF04055">
    <property type="entry name" value="Radical_SAM"/>
    <property type="match status" value="1"/>
</dbReference>
<dbReference type="InterPro" id="IPR005840">
    <property type="entry name" value="Ribosomal_uS12_MeSTrfase_RimO"/>
</dbReference>
<dbReference type="InterPro" id="IPR012340">
    <property type="entry name" value="NA-bd_OB-fold"/>
</dbReference>
<evidence type="ECO:0000313" key="11">
    <source>
        <dbReference type="EMBL" id="CAD9201715.1"/>
    </source>
</evidence>
<dbReference type="EMBL" id="HBGG01007872">
    <property type="protein sequence ID" value="CAD9201715.1"/>
    <property type="molecule type" value="Transcribed_RNA"/>
</dbReference>
<dbReference type="PROSITE" id="PS51449">
    <property type="entry name" value="MTTASE_N"/>
    <property type="match status" value="1"/>
</dbReference>
<dbReference type="InterPro" id="IPR013848">
    <property type="entry name" value="Methylthiotransferase_N"/>
</dbReference>
<dbReference type="PANTHER" id="PTHR43837">
    <property type="entry name" value="RIBOSOMAL PROTEIN S12 METHYLTHIOTRANSFERASE RIMO"/>
    <property type="match status" value="1"/>
</dbReference>
<sequence length="526" mass="57406">MKTASVVGLRPAVPAGRAWREHQHGSGSRGAQHFWRCRASAPPSGPASNASSARRSDNDVAAIASSDVAAAAPRVSMVSLGCPKNTVDGEVMLGDLYRQGFSITDDYEESDAVVVNTCGFVEDAKNESIEAILAASGMKEGGKVKKVIVTGCLAQRYSQELADQMPEADLVVGFEQYGGLPSAIRSSLGLDPTVDLDQYAQRSRVQVGSATVPFRAEFDRFRLTPKHTAYLRVAEGCDHACTFCAIPGFRGKFRSKPYDEVVAEAKSLVASGVKELNLIAEDTNQYGMDTKGGHRLAELLAELGELEGLQWIRILYAYPSYFTESLIDEIANNPKVCKYIDIPLQHIDNLVLLSMNRPPRGHTEALLHKLRERIPGLVLRTTFISGFPGESDAAHRTLVDFVRGFRFERMGAFVYSVEDGTPAAEYPEQVDEDMRVARRDELVSVQQDIGINFARSLVGRELDVLIDGVNDEGQLFGRTQWDAPDIDPVVFIGEPAEGVAPAQVGEMRRCFVDNASINDIDAHPVA</sequence>
<dbReference type="Gene3D" id="3.40.50.12160">
    <property type="entry name" value="Methylthiotransferase, N-terminal domain"/>
    <property type="match status" value="1"/>
</dbReference>
<evidence type="ECO:0000256" key="3">
    <source>
        <dbReference type="ARBA" id="ARBA00022490"/>
    </source>
</evidence>
<dbReference type="NCBIfam" id="TIGR01125">
    <property type="entry name" value="30S ribosomal protein S12 methylthiotransferase RimO"/>
    <property type="match status" value="1"/>
</dbReference>
<dbReference type="Gene3D" id="2.40.50.140">
    <property type="entry name" value="Nucleic acid-binding proteins"/>
    <property type="match status" value="1"/>
</dbReference>
<dbReference type="NCBIfam" id="TIGR00089">
    <property type="entry name" value="MiaB/RimO family radical SAM methylthiotransferase"/>
    <property type="match status" value="1"/>
</dbReference>
<dbReference type="GO" id="GO:0051539">
    <property type="term" value="F:4 iron, 4 sulfur cluster binding"/>
    <property type="evidence" value="ECO:0007669"/>
    <property type="project" value="UniProtKB-KW"/>
</dbReference>
<evidence type="ECO:0000256" key="5">
    <source>
        <dbReference type="ARBA" id="ARBA00022723"/>
    </source>
</evidence>
<gene>
    <name evidence="11" type="ORF">TCHU04912_LOCUS3948</name>
</gene>
<dbReference type="GO" id="GO:0035599">
    <property type="term" value="F:aspartic acid methylthiotransferase activity"/>
    <property type="evidence" value="ECO:0007669"/>
    <property type="project" value="TreeGrafter"/>
</dbReference>
<keyword evidence="2" id="KW-0004">4Fe-4S</keyword>
<keyword evidence="3" id="KW-0963">Cytoplasm</keyword>
<evidence type="ECO:0000256" key="4">
    <source>
        <dbReference type="ARBA" id="ARBA00022691"/>
    </source>
</evidence>
<dbReference type="GO" id="GO:0005829">
    <property type="term" value="C:cytosol"/>
    <property type="evidence" value="ECO:0007669"/>
    <property type="project" value="TreeGrafter"/>
</dbReference>
<dbReference type="SFLD" id="SFLDG01082">
    <property type="entry name" value="B12-binding_domain_containing"/>
    <property type="match status" value="1"/>
</dbReference>
<dbReference type="InterPro" id="IPR020612">
    <property type="entry name" value="Methylthiotransferase_CS"/>
</dbReference>